<keyword evidence="3" id="KW-1185">Reference proteome</keyword>
<feature type="compositionally biased region" description="Basic and acidic residues" evidence="1">
    <location>
        <begin position="221"/>
        <end position="308"/>
    </location>
</feature>
<dbReference type="Proteomes" id="UP000005258">
    <property type="component" value="Chromosome"/>
</dbReference>
<dbReference type="KEGG" id="tmo:TMO_3338"/>
<protein>
    <submittedName>
        <fullName evidence="2">Uncharacterized protein</fullName>
    </submittedName>
</protein>
<reference evidence="2 3" key="1">
    <citation type="journal article" date="2012" name="J. Am. Chem. Soc.">
        <title>Bacterial biosynthesis and maturation of the didemnin anti-cancer agents.</title>
        <authorList>
            <person name="Xu Y."/>
            <person name="Kersten R.D."/>
            <person name="Nam S.J."/>
            <person name="Lu L."/>
            <person name="Al-Suwailem A.M."/>
            <person name="Zheng H."/>
            <person name="Fenical W."/>
            <person name="Dorrestein P.C."/>
            <person name="Moore B.S."/>
            <person name="Qian P.Y."/>
        </authorList>
    </citation>
    <scope>NUCLEOTIDE SEQUENCE [LARGE SCALE GENOMIC DNA]</scope>
    <source>
        <strain evidence="2 3">KA081020-065</strain>
    </source>
</reference>
<proteinExistence type="predicted"/>
<sequence>MAGWDPEYRQVWEAHQARQTEAERAVQALREAEVARDLATGPEDRAAKAGEVDRLREEMVAARAAVSALELEVAQTHPERAEWLEAGIPPADGPVREGDPLVVVGHEVLSTAIEQAAHLDGPSMQVVGQAIEALPTPDEARLWAEAASTATVIEIASEHSGLAPGALTPEILAQTAPLVERMDDFAQNRDDILDEPAPSQPPEPTRIQDDGPAPTAPPPRSDLDQTHEMQRQALEEKLELHRDHQEARIARGEVRDADTLREKMEEAAARERQRLEERQAAERERATREAMDRAAAEREAAARREAEARSALTR</sequence>
<dbReference type="EMBL" id="CP003236">
    <property type="protein sequence ID" value="AFK55176.1"/>
    <property type="molecule type" value="Genomic_DNA"/>
</dbReference>
<dbReference type="HOGENOM" id="CLU_885487_0_0_5"/>
<dbReference type="RefSeq" id="WP_014746853.1">
    <property type="nucleotide sequence ID" value="NC_017956.1"/>
</dbReference>
<gene>
    <name evidence="2" type="ordered locus">TMO_3338</name>
</gene>
<evidence type="ECO:0000256" key="1">
    <source>
        <dbReference type="SAM" id="MobiDB-lite"/>
    </source>
</evidence>
<dbReference type="STRING" id="1110502.TMO_3338"/>
<dbReference type="AlphaFoldDB" id="I3TQY8"/>
<organism evidence="2 3">
    <name type="scientific">Tistrella mobilis (strain KA081020-065)</name>
    <dbReference type="NCBI Taxonomy" id="1110502"/>
    <lineage>
        <taxon>Bacteria</taxon>
        <taxon>Pseudomonadati</taxon>
        <taxon>Pseudomonadota</taxon>
        <taxon>Alphaproteobacteria</taxon>
        <taxon>Geminicoccales</taxon>
        <taxon>Geminicoccaceae</taxon>
        <taxon>Tistrella</taxon>
    </lineage>
</organism>
<accession>I3TQY8</accession>
<name>I3TQY8_TISMK</name>
<evidence type="ECO:0000313" key="3">
    <source>
        <dbReference type="Proteomes" id="UP000005258"/>
    </source>
</evidence>
<evidence type="ECO:0000313" key="2">
    <source>
        <dbReference type="EMBL" id="AFK55176.1"/>
    </source>
</evidence>
<feature type="region of interest" description="Disordered" evidence="1">
    <location>
        <begin position="191"/>
        <end position="314"/>
    </location>
</feature>